<evidence type="ECO:0000259" key="10">
    <source>
        <dbReference type="Pfam" id="PF01618"/>
    </source>
</evidence>
<feature type="transmembrane region" description="Helical" evidence="9">
    <location>
        <begin position="163"/>
        <end position="187"/>
    </location>
</feature>
<organism evidence="11 12">
    <name type="scientific">Roseibium salinum</name>
    <dbReference type="NCBI Taxonomy" id="1604349"/>
    <lineage>
        <taxon>Bacteria</taxon>
        <taxon>Pseudomonadati</taxon>
        <taxon>Pseudomonadota</taxon>
        <taxon>Alphaproteobacteria</taxon>
        <taxon>Hyphomicrobiales</taxon>
        <taxon>Stappiaceae</taxon>
        <taxon>Roseibium</taxon>
    </lineage>
</organism>
<keyword evidence="3" id="KW-1003">Cell membrane</keyword>
<feature type="domain" description="MotA/TolQ/ExbB proton channel" evidence="10">
    <location>
        <begin position="88"/>
        <end position="198"/>
    </location>
</feature>
<comment type="subcellular location">
    <subcellularLocation>
        <location evidence="1">Cell membrane</location>
        <topology evidence="1">Multi-pass membrane protein</topology>
    </subcellularLocation>
    <subcellularLocation>
        <location evidence="8">Membrane</location>
        <topology evidence="8">Multi-pass membrane protein</topology>
    </subcellularLocation>
</comment>
<proteinExistence type="inferred from homology"/>
<dbReference type="InterPro" id="IPR050790">
    <property type="entry name" value="ExbB/TolQ_transport"/>
</dbReference>
<keyword evidence="5 8" id="KW-0653">Protein transport</keyword>
<evidence type="ECO:0000313" key="12">
    <source>
        <dbReference type="Proteomes" id="UP001300261"/>
    </source>
</evidence>
<evidence type="ECO:0000256" key="4">
    <source>
        <dbReference type="ARBA" id="ARBA00022692"/>
    </source>
</evidence>
<evidence type="ECO:0000256" key="1">
    <source>
        <dbReference type="ARBA" id="ARBA00004651"/>
    </source>
</evidence>
<keyword evidence="12" id="KW-1185">Reference proteome</keyword>
<evidence type="ECO:0000256" key="8">
    <source>
        <dbReference type="RuleBase" id="RU004057"/>
    </source>
</evidence>
<evidence type="ECO:0000256" key="3">
    <source>
        <dbReference type="ARBA" id="ARBA00022475"/>
    </source>
</evidence>
<dbReference type="Pfam" id="PF01618">
    <property type="entry name" value="MotA_ExbB"/>
    <property type="match status" value="1"/>
</dbReference>
<evidence type="ECO:0000256" key="5">
    <source>
        <dbReference type="ARBA" id="ARBA00022927"/>
    </source>
</evidence>
<dbReference type="InterPro" id="IPR002898">
    <property type="entry name" value="MotA_ExbB_proton_chnl"/>
</dbReference>
<evidence type="ECO:0000256" key="2">
    <source>
        <dbReference type="ARBA" id="ARBA00022448"/>
    </source>
</evidence>
<evidence type="ECO:0000256" key="7">
    <source>
        <dbReference type="ARBA" id="ARBA00023136"/>
    </source>
</evidence>
<evidence type="ECO:0000256" key="6">
    <source>
        <dbReference type="ARBA" id="ARBA00022989"/>
    </source>
</evidence>
<protein>
    <submittedName>
        <fullName evidence="11">MotA/TolQ/ExbB proton channel family protein</fullName>
    </submittedName>
</protein>
<comment type="similarity">
    <text evidence="8">Belongs to the exbB/tolQ family.</text>
</comment>
<dbReference type="PANTHER" id="PTHR30625:SF15">
    <property type="entry name" value="BIOPOLYMER TRANSPORT PROTEIN EXBB"/>
    <property type="match status" value="1"/>
</dbReference>
<evidence type="ECO:0000256" key="9">
    <source>
        <dbReference type="SAM" id="Phobius"/>
    </source>
</evidence>
<dbReference type="RefSeq" id="WP_265961116.1">
    <property type="nucleotide sequence ID" value="NZ_JAPEVI010000002.1"/>
</dbReference>
<dbReference type="Proteomes" id="UP001300261">
    <property type="component" value="Unassembled WGS sequence"/>
</dbReference>
<keyword evidence="7 9" id="KW-0472">Membrane</keyword>
<keyword evidence="4 9" id="KW-0812">Transmembrane</keyword>
<dbReference type="PANTHER" id="PTHR30625">
    <property type="entry name" value="PROTEIN TOLQ"/>
    <property type="match status" value="1"/>
</dbReference>
<keyword evidence="2 8" id="KW-0813">Transport</keyword>
<accession>A0ABT3QX16</accession>
<feature type="transmembrane region" description="Helical" evidence="9">
    <location>
        <begin position="20"/>
        <end position="40"/>
    </location>
</feature>
<keyword evidence="6 9" id="KW-1133">Transmembrane helix</keyword>
<sequence length="231" mass="24470">MPFLELLQPVTGLLELGGPVVALIAVLSIVALAVTLLKLYQFARERVGRTGSAERAVALWKSGRRQDAVHFLAHPVSAAEEAAVTAMHLSREEIARNEIEDEVQRIATLRLHRLQSGFRLLDAVSQVAPLLGLFGTVLGMITAFQELQNAGNAVDPSALAGGIWVALLTTAAGLGVAMPVSLVLTFFEARTEDERIAIETLTVAVLSNVSGTTDMAAVSPLPVVGRASHAH</sequence>
<evidence type="ECO:0000313" key="11">
    <source>
        <dbReference type="EMBL" id="MCX2721415.1"/>
    </source>
</evidence>
<gene>
    <name evidence="11" type="ORF">ON753_03195</name>
</gene>
<feature type="transmembrane region" description="Helical" evidence="9">
    <location>
        <begin position="120"/>
        <end position="143"/>
    </location>
</feature>
<reference evidence="11 12" key="1">
    <citation type="journal article" date="2016" name="Int. J. Syst. Evol. Microbiol.">
        <title>Labrenzia salina sp. nov., isolated from the rhizosphere of the halophyte Arthrocnemum macrostachyum.</title>
        <authorList>
            <person name="Camacho M."/>
            <person name="Redondo-Gomez S."/>
            <person name="Rodriguez-Llorente I."/>
            <person name="Rohde M."/>
            <person name="Sproer C."/>
            <person name="Schumann P."/>
            <person name="Klenk H.P."/>
            <person name="Montero-Calasanz M.D.C."/>
        </authorList>
    </citation>
    <scope>NUCLEOTIDE SEQUENCE [LARGE SCALE GENOMIC DNA]</scope>
    <source>
        <strain evidence="11 12">DSM 29163</strain>
    </source>
</reference>
<name>A0ABT3QX16_9HYPH</name>
<dbReference type="EMBL" id="JAPEVI010000002">
    <property type="protein sequence ID" value="MCX2721415.1"/>
    <property type="molecule type" value="Genomic_DNA"/>
</dbReference>
<comment type="caution">
    <text evidence="11">The sequence shown here is derived from an EMBL/GenBank/DDBJ whole genome shotgun (WGS) entry which is preliminary data.</text>
</comment>